<organism evidence="9 10">
    <name type="scientific">Platanthera zijinensis</name>
    <dbReference type="NCBI Taxonomy" id="2320716"/>
    <lineage>
        <taxon>Eukaryota</taxon>
        <taxon>Viridiplantae</taxon>
        <taxon>Streptophyta</taxon>
        <taxon>Embryophyta</taxon>
        <taxon>Tracheophyta</taxon>
        <taxon>Spermatophyta</taxon>
        <taxon>Magnoliopsida</taxon>
        <taxon>Liliopsida</taxon>
        <taxon>Asparagales</taxon>
        <taxon>Orchidaceae</taxon>
        <taxon>Orchidoideae</taxon>
        <taxon>Orchideae</taxon>
        <taxon>Orchidinae</taxon>
        <taxon>Platanthera</taxon>
    </lineage>
</organism>
<feature type="domain" description="UFSP2 second" evidence="8">
    <location>
        <begin position="374"/>
        <end position="433"/>
    </location>
</feature>
<evidence type="ECO:0000256" key="3">
    <source>
        <dbReference type="ARBA" id="ARBA00022786"/>
    </source>
</evidence>
<sequence length="664" mass="73951">MGTCYEQVVLDRPIVRILCGYLEKKMHGHAWLTLSPFNDSSNILSALKTLAAIRTRLDFSLISEDLEGMLPRGEYRIGGQRVGETDSVFLAMEGLEAAQRLARGLCFNCDEHQDIILAISDLFCKWSHFRFSLTKDTCRPRRVETTQTTRLVMFLPECHRCLVLLWFALHLVLVFILSRDNCRFHEILVSLIDQPFTELKDPHVAFLVQGPSVTSDGVSSAIVLHDIDLDSSTCLPANVSLLNNKKDSDANYLVCSQFCSKNKPVSFLAAGENADVLRITVLSNQSRNISKFGVPMAEYFPVAEPARCVLASFKLDVLCFSSKDFPVASAISKLVVPGLIDQLTALKKAISPKNLSHHPQLQAQLLALKGKLSEIFRLQAYHFLPPGILHPITAVYELTYGEREVEQSEKRRSLHSRLGLPLDRPLLLIANALTCGRKSNNFLRNGYPYLKNVHTQIPSSGVSGGVISLVDGSYEYYHYLLDGIDDNGWGCAYRSLQTIMSWFGLQHYTSVEVPSHREIQQALVEIGDKEPSFVGSHEWIGAVELSFVLDKLLGVSCKIMNVRSGAELPEKCRELAAHFESQGTPVMIGGGVLAYTLLGVDYNEASGDCAFLILDPHYTGNDDLKKIVSGGWCGWKSAVDSKGRSFFLKDKFYNLLLPQRPNMV</sequence>
<dbReference type="SUPFAM" id="SSF54001">
    <property type="entry name" value="Cysteine proteinases"/>
    <property type="match status" value="1"/>
</dbReference>
<feature type="domain" description="UFSP1/2/DUB catalytic" evidence="7">
    <location>
        <begin position="467"/>
        <end position="656"/>
    </location>
</feature>
<dbReference type="InterPro" id="IPR038765">
    <property type="entry name" value="Papain-like_cys_pep_sf"/>
</dbReference>
<keyword evidence="4" id="KW-0378">Hydrolase</keyword>
<dbReference type="FunFam" id="3.90.70.130:FF:000001">
    <property type="entry name" value="Probable Ufm1-specific protease 2"/>
    <property type="match status" value="1"/>
</dbReference>
<dbReference type="PANTHER" id="PTHR48153">
    <property type="entry name" value="UFM1-SPECIFIC PROTEASE 2"/>
    <property type="match status" value="1"/>
</dbReference>
<keyword evidence="3" id="KW-0833">Ubl conjugation pathway</keyword>
<dbReference type="Pfam" id="PF20908">
    <property type="entry name" value="UfSP2_N"/>
    <property type="match status" value="1"/>
</dbReference>
<dbReference type="GO" id="GO:0006508">
    <property type="term" value="P:proteolysis"/>
    <property type="evidence" value="ECO:0007669"/>
    <property type="project" value="UniProtKB-KW"/>
</dbReference>
<protein>
    <recommendedName>
        <fullName evidence="6">Probable Ufm1-specific protease</fullName>
    </recommendedName>
</protein>
<keyword evidence="5" id="KW-0788">Thiol protease</keyword>
<name>A0AAP0G051_9ASPA</name>
<dbReference type="Gene3D" id="3.90.70.130">
    <property type="match status" value="1"/>
</dbReference>
<dbReference type="GO" id="GO:0071567">
    <property type="term" value="F:deUFMylase activity"/>
    <property type="evidence" value="ECO:0007669"/>
    <property type="project" value="TreeGrafter"/>
</dbReference>
<dbReference type="InterPro" id="IPR012462">
    <property type="entry name" value="UFSP1/2_DUB_cat"/>
</dbReference>
<dbReference type="AlphaFoldDB" id="A0AAP0G051"/>
<comment type="similarity">
    <text evidence="1">Belongs to the peptidase C78 family.</text>
</comment>
<dbReference type="PANTHER" id="PTHR48153:SF2">
    <property type="entry name" value="UFM1-SPECIFIC PROTEASE 2"/>
    <property type="match status" value="1"/>
</dbReference>
<evidence type="ECO:0000256" key="4">
    <source>
        <dbReference type="ARBA" id="ARBA00022801"/>
    </source>
</evidence>
<reference evidence="9 10" key="1">
    <citation type="journal article" date="2022" name="Nat. Plants">
        <title>Genomes of leafy and leafless Platanthera orchids illuminate the evolution of mycoheterotrophy.</title>
        <authorList>
            <person name="Li M.H."/>
            <person name="Liu K.W."/>
            <person name="Li Z."/>
            <person name="Lu H.C."/>
            <person name="Ye Q.L."/>
            <person name="Zhang D."/>
            <person name="Wang J.Y."/>
            <person name="Li Y.F."/>
            <person name="Zhong Z.M."/>
            <person name="Liu X."/>
            <person name="Yu X."/>
            <person name="Liu D.K."/>
            <person name="Tu X.D."/>
            <person name="Liu B."/>
            <person name="Hao Y."/>
            <person name="Liao X.Y."/>
            <person name="Jiang Y.T."/>
            <person name="Sun W.H."/>
            <person name="Chen J."/>
            <person name="Chen Y.Q."/>
            <person name="Ai Y."/>
            <person name="Zhai J.W."/>
            <person name="Wu S.S."/>
            <person name="Zhou Z."/>
            <person name="Hsiao Y.Y."/>
            <person name="Wu W.L."/>
            <person name="Chen Y.Y."/>
            <person name="Lin Y.F."/>
            <person name="Hsu J.L."/>
            <person name="Li C.Y."/>
            <person name="Wang Z.W."/>
            <person name="Zhao X."/>
            <person name="Zhong W.Y."/>
            <person name="Ma X.K."/>
            <person name="Ma L."/>
            <person name="Huang J."/>
            <person name="Chen G.Z."/>
            <person name="Huang M.Z."/>
            <person name="Huang L."/>
            <person name="Peng D.H."/>
            <person name="Luo Y.B."/>
            <person name="Zou S.Q."/>
            <person name="Chen S.P."/>
            <person name="Lan S."/>
            <person name="Tsai W.C."/>
            <person name="Van de Peer Y."/>
            <person name="Liu Z.J."/>
        </authorList>
    </citation>
    <scope>NUCLEOTIDE SEQUENCE [LARGE SCALE GENOMIC DNA]</scope>
    <source>
        <strain evidence="9">Lor287</strain>
    </source>
</reference>
<evidence type="ECO:0000256" key="2">
    <source>
        <dbReference type="ARBA" id="ARBA00022670"/>
    </source>
</evidence>
<evidence type="ECO:0000313" key="9">
    <source>
        <dbReference type="EMBL" id="KAK8929050.1"/>
    </source>
</evidence>
<comment type="caution">
    <text evidence="9">The sequence shown here is derived from an EMBL/GenBank/DDBJ whole genome shotgun (WGS) entry which is preliminary data.</text>
</comment>
<keyword evidence="2 9" id="KW-0645">Protease</keyword>
<dbReference type="EMBL" id="JBBWWQ010000015">
    <property type="protein sequence ID" value="KAK8929050.1"/>
    <property type="molecule type" value="Genomic_DNA"/>
</dbReference>
<keyword evidence="10" id="KW-1185">Reference proteome</keyword>
<gene>
    <name evidence="9" type="ORF">KSP39_PZI017908</name>
</gene>
<evidence type="ECO:0000313" key="10">
    <source>
        <dbReference type="Proteomes" id="UP001418222"/>
    </source>
</evidence>
<dbReference type="InterPro" id="IPR049387">
    <property type="entry name" value="UFSP2-like_2nd"/>
</dbReference>
<dbReference type="Proteomes" id="UP001418222">
    <property type="component" value="Unassembled WGS sequence"/>
</dbReference>
<evidence type="ECO:0000256" key="1">
    <source>
        <dbReference type="ARBA" id="ARBA00008552"/>
    </source>
</evidence>
<evidence type="ECO:0000256" key="6">
    <source>
        <dbReference type="ARBA" id="ARBA00067779"/>
    </source>
</evidence>
<evidence type="ECO:0000259" key="8">
    <source>
        <dbReference type="Pfam" id="PF20908"/>
    </source>
</evidence>
<dbReference type="Pfam" id="PF07910">
    <property type="entry name" value="Peptidase_C78"/>
    <property type="match status" value="1"/>
</dbReference>
<evidence type="ECO:0000256" key="5">
    <source>
        <dbReference type="ARBA" id="ARBA00022807"/>
    </source>
</evidence>
<evidence type="ECO:0000259" key="7">
    <source>
        <dbReference type="Pfam" id="PF07910"/>
    </source>
</evidence>
<proteinExistence type="inferred from homology"/>
<accession>A0AAP0G051</accession>